<dbReference type="Pfam" id="PF00356">
    <property type="entry name" value="LacI"/>
    <property type="match status" value="1"/>
</dbReference>
<evidence type="ECO:0000313" key="6">
    <source>
        <dbReference type="EMBL" id="ORV83838.1"/>
    </source>
</evidence>
<sequence length="334" mass="35369">MAGRGVTIRDVAAYAGVSLGTASRVLSGHPATSPQARDRVREAVSALGYRPNAQARSLRLTRTQAVGLLLSDVRNPFFADVAHAAEQAALGADYVTLLGNANENVEQQDRYLETFLSQRVDGVVLAPQGRGSGSLDALIESRMPLVFVDRTVEGIDVPSVTTDSRAGLDGAIRHLVAAGHSRIAYIGGPQSISTGRQRYDDFVEALPRYGLVNDASLITFGDFQEESGVRAGNQLLSMSSRPTAIIAADNLMALGALAAVRMHGLRLGADIEVIAFDDIEWLAHFDPPISVIAQDATAVGRCAVELLIGVINGDKPESVVLPTTFIDRSAGVVQ</sequence>
<dbReference type="GO" id="GO:0003700">
    <property type="term" value="F:DNA-binding transcription factor activity"/>
    <property type="evidence" value="ECO:0007669"/>
    <property type="project" value="TreeGrafter"/>
</dbReference>
<dbReference type="PROSITE" id="PS00356">
    <property type="entry name" value="HTH_LACI_1"/>
    <property type="match status" value="1"/>
</dbReference>
<protein>
    <submittedName>
        <fullName evidence="6">Transcriptional regulator</fullName>
    </submittedName>
</protein>
<dbReference type="CDD" id="cd01392">
    <property type="entry name" value="HTH_LacI"/>
    <property type="match status" value="1"/>
</dbReference>
<evidence type="ECO:0000259" key="5">
    <source>
        <dbReference type="PROSITE" id="PS50932"/>
    </source>
</evidence>
<keyword evidence="1" id="KW-0678">Repressor</keyword>
<dbReference type="Gene3D" id="1.10.260.40">
    <property type="entry name" value="lambda repressor-like DNA-binding domains"/>
    <property type="match status" value="1"/>
</dbReference>
<dbReference type="EMBL" id="LQPC01000049">
    <property type="protein sequence ID" value="ORV83838.1"/>
    <property type="molecule type" value="Genomic_DNA"/>
</dbReference>
<dbReference type="PROSITE" id="PS50932">
    <property type="entry name" value="HTH_LACI_2"/>
    <property type="match status" value="1"/>
</dbReference>
<accession>A0A1X1WBC1</accession>
<dbReference type="InterPro" id="IPR010982">
    <property type="entry name" value="Lambda_DNA-bd_dom_sf"/>
</dbReference>
<feature type="domain" description="HTH lacI-type" evidence="5">
    <location>
        <begin position="6"/>
        <end position="60"/>
    </location>
</feature>
<proteinExistence type="predicted"/>
<dbReference type="RefSeq" id="WP_085177603.1">
    <property type="nucleotide sequence ID" value="NZ_LQPC01000049.1"/>
</dbReference>
<evidence type="ECO:0000256" key="4">
    <source>
        <dbReference type="ARBA" id="ARBA00023163"/>
    </source>
</evidence>
<evidence type="ECO:0000256" key="2">
    <source>
        <dbReference type="ARBA" id="ARBA00023015"/>
    </source>
</evidence>
<dbReference type="SUPFAM" id="SSF47413">
    <property type="entry name" value="lambda repressor-like DNA-binding domains"/>
    <property type="match status" value="1"/>
</dbReference>
<comment type="caution">
    <text evidence="6">The sequence shown here is derived from an EMBL/GenBank/DDBJ whole genome shotgun (WGS) entry which is preliminary data.</text>
</comment>
<dbReference type="Proteomes" id="UP000193622">
    <property type="component" value="Unassembled WGS sequence"/>
</dbReference>
<reference evidence="6 7" key="1">
    <citation type="submission" date="2016-01" db="EMBL/GenBank/DDBJ databases">
        <title>The new phylogeny of the genus Mycobacterium.</title>
        <authorList>
            <person name="Tarcisio F."/>
            <person name="Conor M."/>
            <person name="Antonella G."/>
            <person name="Elisabetta G."/>
            <person name="Giulia F.S."/>
            <person name="Sara T."/>
            <person name="Anna F."/>
            <person name="Clotilde B."/>
            <person name="Roberto B."/>
            <person name="Veronica D.S."/>
            <person name="Fabio R."/>
            <person name="Monica P."/>
            <person name="Olivier J."/>
            <person name="Enrico T."/>
            <person name="Nicola S."/>
        </authorList>
    </citation>
    <scope>NUCLEOTIDE SEQUENCE [LARGE SCALE GENOMIC DNA]</scope>
    <source>
        <strain evidence="6 7">DSM 45541</strain>
    </source>
</reference>
<dbReference type="SMART" id="SM00354">
    <property type="entry name" value="HTH_LACI"/>
    <property type="match status" value="1"/>
</dbReference>
<keyword evidence="4" id="KW-0804">Transcription</keyword>
<dbReference type="GO" id="GO:0000976">
    <property type="term" value="F:transcription cis-regulatory region binding"/>
    <property type="evidence" value="ECO:0007669"/>
    <property type="project" value="TreeGrafter"/>
</dbReference>
<dbReference type="InterPro" id="IPR001761">
    <property type="entry name" value="Peripla_BP/Lac1_sug-bd_dom"/>
</dbReference>
<name>A0A1X1WBC1_MYCIR</name>
<dbReference type="PANTHER" id="PTHR30146:SF148">
    <property type="entry name" value="HTH-TYPE TRANSCRIPTIONAL REPRESSOR PURR-RELATED"/>
    <property type="match status" value="1"/>
</dbReference>
<organism evidence="6 7">
    <name type="scientific">Mycolicibacterium iranicum</name>
    <name type="common">Mycobacterium iranicum</name>
    <dbReference type="NCBI Taxonomy" id="912594"/>
    <lineage>
        <taxon>Bacteria</taxon>
        <taxon>Bacillati</taxon>
        <taxon>Actinomycetota</taxon>
        <taxon>Actinomycetes</taxon>
        <taxon>Mycobacteriales</taxon>
        <taxon>Mycobacteriaceae</taxon>
        <taxon>Mycolicibacterium</taxon>
    </lineage>
</organism>
<dbReference type="PANTHER" id="PTHR30146">
    <property type="entry name" value="LACI-RELATED TRANSCRIPTIONAL REPRESSOR"/>
    <property type="match status" value="1"/>
</dbReference>
<dbReference type="SUPFAM" id="SSF53822">
    <property type="entry name" value="Periplasmic binding protein-like I"/>
    <property type="match status" value="1"/>
</dbReference>
<evidence type="ECO:0000256" key="1">
    <source>
        <dbReference type="ARBA" id="ARBA00022491"/>
    </source>
</evidence>
<keyword evidence="3" id="KW-0238">DNA-binding</keyword>
<evidence type="ECO:0000256" key="3">
    <source>
        <dbReference type="ARBA" id="ARBA00023125"/>
    </source>
</evidence>
<keyword evidence="2" id="KW-0805">Transcription regulation</keyword>
<dbReference type="Gene3D" id="3.40.50.2300">
    <property type="match status" value="2"/>
</dbReference>
<gene>
    <name evidence="6" type="ORF">AWC12_24865</name>
</gene>
<dbReference type="AlphaFoldDB" id="A0A1X1WBC1"/>
<dbReference type="InterPro" id="IPR000843">
    <property type="entry name" value="HTH_LacI"/>
</dbReference>
<evidence type="ECO:0000313" key="7">
    <source>
        <dbReference type="Proteomes" id="UP000193622"/>
    </source>
</evidence>
<dbReference type="Pfam" id="PF00532">
    <property type="entry name" value="Peripla_BP_1"/>
    <property type="match status" value="1"/>
</dbReference>
<dbReference type="InterPro" id="IPR028082">
    <property type="entry name" value="Peripla_BP_I"/>
</dbReference>